<comment type="caution">
    <text evidence="1">The sequence shown here is derived from an EMBL/GenBank/DDBJ whole genome shotgun (WGS) entry which is preliminary data.</text>
</comment>
<gene>
    <name evidence="1" type="ORF">T07_10683</name>
</gene>
<accession>A0A0V0RD10</accession>
<organism evidence="1 2">
    <name type="scientific">Trichinella nelsoni</name>
    <dbReference type="NCBI Taxonomy" id="6336"/>
    <lineage>
        <taxon>Eukaryota</taxon>
        <taxon>Metazoa</taxon>
        <taxon>Ecdysozoa</taxon>
        <taxon>Nematoda</taxon>
        <taxon>Enoplea</taxon>
        <taxon>Dorylaimia</taxon>
        <taxon>Trichinellida</taxon>
        <taxon>Trichinellidae</taxon>
        <taxon>Trichinella</taxon>
    </lineage>
</organism>
<keyword evidence="2" id="KW-1185">Reference proteome</keyword>
<dbReference type="OrthoDB" id="10463400at2759"/>
<reference evidence="1 2" key="1">
    <citation type="submission" date="2015-01" db="EMBL/GenBank/DDBJ databases">
        <title>Evolution of Trichinella species and genotypes.</title>
        <authorList>
            <person name="Korhonen P.K."/>
            <person name="Edoardo P."/>
            <person name="Giuseppe L.R."/>
            <person name="Gasser R.B."/>
        </authorList>
    </citation>
    <scope>NUCLEOTIDE SEQUENCE [LARGE SCALE GENOMIC DNA]</scope>
    <source>
        <strain evidence="1">ISS37</strain>
    </source>
</reference>
<feature type="non-terminal residue" evidence="1">
    <location>
        <position position="141"/>
    </location>
</feature>
<protein>
    <submittedName>
        <fullName evidence="1">Uncharacterized protein</fullName>
    </submittedName>
</protein>
<name>A0A0V0RD10_9BILA</name>
<evidence type="ECO:0000313" key="1">
    <source>
        <dbReference type="EMBL" id="KRX12385.1"/>
    </source>
</evidence>
<sequence length="141" mass="16109">MHFYEFTITEHCYRLFCCRQLDAQVNNGLYLIRREFDSPSDSQIQYKKRHARLKNGKSSTTRSHAVATITTTILIQYTFDSQDNDSRGRQSKVGDCVLCGCYSTFLILSLFDSLFCALSNKHLTSHDGLNQYALMSATKGE</sequence>
<proteinExistence type="predicted"/>
<dbReference type="EMBL" id="JYDL01000449">
    <property type="protein sequence ID" value="KRX12385.1"/>
    <property type="molecule type" value="Genomic_DNA"/>
</dbReference>
<dbReference type="Proteomes" id="UP000054630">
    <property type="component" value="Unassembled WGS sequence"/>
</dbReference>
<evidence type="ECO:0000313" key="2">
    <source>
        <dbReference type="Proteomes" id="UP000054630"/>
    </source>
</evidence>
<dbReference type="AlphaFoldDB" id="A0A0V0RD10"/>